<dbReference type="Proteomes" id="UP001595859">
    <property type="component" value="Unassembled WGS sequence"/>
</dbReference>
<dbReference type="InterPro" id="IPR051783">
    <property type="entry name" value="NAD(P)-dependent_oxidoreduct"/>
</dbReference>
<comment type="caution">
    <text evidence="1">The sequence shown here is derived from an EMBL/GenBank/DDBJ whole genome shotgun (WGS) entry which is preliminary data.</text>
</comment>
<dbReference type="PANTHER" id="PTHR48079">
    <property type="entry name" value="PROTEIN YEEZ"/>
    <property type="match status" value="1"/>
</dbReference>
<evidence type="ECO:0000313" key="2">
    <source>
        <dbReference type="Proteomes" id="UP001595859"/>
    </source>
</evidence>
<dbReference type="EMBL" id="JBHSIS010000009">
    <property type="protein sequence ID" value="MFC4856075.1"/>
    <property type="molecule type" value="Genomic_DNA"/>
</dbReference>
<accession>A0ABV9S784</accession>
<protein>
    <submittedName>
        <fullName evidence="1">Uncharacterized protein</fullName>
    </submittedName>
</protein>
<dbReference type="PANTHER" id="PTHR48079:SF6">
    <property type="entry name" value="NAD(P)-BINDING DOMAIN-CONTAINING PROTEIN-RELATED"/>
    <property type="match status" value="1"/>
</dbReference>
<proteinExistence type="predicted"/>
<dbReference type="InterPro" id="IPR036291">
    <property type="entry name" value="NAD(P)-bd_dom_sf"/>
</dbReference>
<keyword evidence="2" id="KW-1185">Reference proteome</keyword>
<dbReference type="RefSeq" id="WP_378058037.1">
    <property type="nucleotide sequence ID" value="NZ_JBHSIS010000009.1"/>
</dbReference>
<gene>
    <name evidence="1" type="ORF">ACFPCV_21435</name>
</gene>
<organism evidence="1 2">
    <name type="scientific">Actinophytocola glycyrrhizae</name>
    <dbReference type="NCBI Taxonomy" id="2044873"/>
    <lineage>
        <taxon>Bacteria</taxon>
        <taxon>Bacillati</taxon>
        <taxon>Actinomycetota</taxon>
        <taxon>Actinomycetes</taxon>
        <taxon>Pseudonocardiales</taxon>
        <taxon>Pseudonocardiaceae</taxon>
    </lineage>
</organism>
<reference evidence="2" key="1">
    <citation type="journal article" date="2019" name="Int. J. Syst. Evol. Microbiol.">
        <title>The Global Catalogue of Microorganisms (GCM) 10K type strain sequencing project: providing services to taxonomists for standard genome sequencing and annotation.</title>
        <authorList>
            <consortium name="The Broad Institute Genomics Platform"/>
            <consortium name="The Broad Institute Genome Sequencing Center for Infectious Disease"/>
            <person name="Wu L."/>
            <person name="Ma J."/>
        </authorList>
    </citation>
    <scope>NUCLEOTIDE SEQUENCE [LARGE SCALE GENOMIC DNA]</scope>
    <source>
        <strain evidence="2">ZS-22-S1</strain>
    </source>
</reference>
<sequence>MPTKCGTPKMGFSLVDVRDVATAHRLAMESPVATGNRYVIAGEFMWMRDIAAVLAEEFNPRGYRVPTRTMPTSLLRAVALFDPSVRQALDFVGRMELVSADKARRELGWTMRPVRDSIVATANSLIELGVVPNPSTKETRSADTSSRRR</sequence>
<dbReference type="SUPFAM" id="SSF51735">
    <property type="entry name" value="NAD(P)-binding Rossmann-fold domains"/>
    <property type="match status" value="1"/>
</dbReference>
<dbReference type="Gene3D" id="3.40.50.720">
    <property type="entry name" value="NAD(P)-binding Rossmann-like Domain"/>
    <property type="match status" value="1"/>
</dbReference>
<name>A0ABV9S784_9PSEU</name>
<evidence type="ECO:0000313" key="1">
    <source>
        <dbReference type="EMBL" id="MFC4856075.1"/>
    </source>
</evidence>